<dbReference type="GO" id="GO:0005829">
    <property type="term" value="C:cytosol"/>
    <property type="evidence" value="ECO:0007669"/>
    <property type="project" value="TreeGrafter"/>
</dbReference>
<dbReference type="EMBL" id="CCBN010000004">
    <property type="protein sequence ID" value="CDO53160.1"/>
    <property type="molecule type" value="Genomic_DNA"/>
</dbReference>
<dbReference type="AlphaFoldDB" id="A0A0J9X7M2"/>
<keyword evidence="2" id="KW-1185">Reference proteome</keyword>
<dbReference type="Proteomes" id="UP000242525">
    <property type="component" value="Unassembled WGS sequence"/>
</dbReference>
<dbReference type="SUPFAM" id="SSF102405">
    <property type="entry name" value="MCP/YpsA-like"/>
    <property type="match status" value="1"/>
</dbReference>
<dbReference type="Gene3D" id="3.40.50.450">
    <property type="match status" value="1"/>
</dbReference>
<dbReference type="Pfam" id="PF03641">
    <property type="entry name" value="Lysine_decarbox"/>
    <property type="match status" value="1"/>
</dbReference>
<protein>
    <recommendedName>
        <fullName evidence="3">Cytokinin riboside 5'-monophosphate phosphoribohydrolase</fullName>
    </recommendedName>
</protein>
<reference evidence="1" key="1">
    <citation type="submission" date="2014-03" db="EMBL/GenBank/DDBJ databases">
        <authorList>
            <person name="Casaregola S."/>
        </authorList>
    </citation>
    <scope>NUCLEOTIDE SEQUENCE [LARGE SCALE GENOMIC DNA]</scope>
    <source>
        <strain evidence="1">CLIB 918</strain>
    </source>
</reference>
<dbReference type="STRING" id="1173061.A0A0J9X7M2"/>
<dbReference type="OrthoDB" id="414463at2759"/>
<dbReference type="PANTHER" id="PTHR31223:SF70">
    <property type="entry name" value="LOG FAMILY PROTEIN YJL055W"/>
    <property type="match status" value="1"/>
</dbReference>
<dbReference type="InterPro" id="IPR031100">
    <property type="entry name" value="LOG_fam"/>
</dbReference>
<accession>A0A0J9X7M2</accession>
<dbReference type="PANTHER" id="PTHR31223">
    <property type="entry name" value="LOG FAMILY PROTEIN YJL055W"/>
    <property type="match status" value="1"/>
</dbReference>
<dbReference type="GO" id="GO:0009691">
    <property type="term" value="P:cytokinin biosynthetic process"/>
    <property type="evidence" value="ECO:0007669"/>
    <property type="project" value="InterPro"/>
</dbReference>
<gene>
    <name evidence="1" type="ORF">BN980_GECA04s05312g</name>
</gene>
<evidence type="ECO:0000313" key="2">
    <source>
        <dbReference type="Proteomes" id="UP000242525"/>
    </source>
</evidence>
<sequence length="206" mass="22399">MTIDRSICVFCGSGSGNKQAYTDAAIDLGKELAKKNWGLVYGGGTTGIMGAVAKSTKTSGGEVKGIIPRALIEREQKCNTPDPELFGETVIVEDMHTRKRLMAQSSSAFVALPGGYGTVEELFEVVTWNQLGIHSMPIVIFNVDGFYDGLTNWINQAVDSGFISTGNRKIIVEATSAAEVIEKIENYVVPEGRYNLNWDSEQPNKK</sequence>
<name>A0A0J9X7M2_GEOCN</name>
<evidence type="ECO:0008006" key="3">
    <source>
        <dbReference type="Google" id="ProtNLM"/>
    </source>
</evidence>
<proteinExistence type="predicted"/>
<comment type="caution">
    <text evidence="1">The sequence shown here is derived from an EMBL/GenBank/DDBJ whole genome shotgun (WGS) entry which is preliminary data.</text>
</comment>
<dbReference type="GO" id="GO:0016799">
    <property type="term" value="F:hydrolase activity, hydrolyzing N-glycosyl compounds"/>
    <property type="evidence" value="ECO:0007669"/>
    <property type="project" value="TreeGrafter"/>
</dbReference>
<dbReference type="InterPro" id="IPR005269">
    <property type="entry name" value="LOG"/>
</dbReference>
<evidence type="ECO:0000313" key="1">
    <source>
        <dbReference type="EMBL" id="CDO53160.1"/>
    </source>
</evidence>
<dbReference type="NCBIfam" id="TIGR00730">
    <property type="entry name" value="Rossman fold protein, TIGR00730 family"/>
    <property type="match status" value="1"/>
</dbReference>
<organism evidence="1 2">
    <name type="scientific">Geotrichum candidum</name>
    <name type="common">Oospora lactis</name>
    <name type="synonym">Dipodascus geotrichum</name>
    <dbReference type="NCBI Taxonomy" id="1173061"/>
    <lineage>
        <taxon>Eukaryota</taxon>
        <taxon>Fungi</taxon>
        <taxon>Dikarya</taxon>
        <taxon>Ascomycota</taxon>
        <taxon>Saccharomycotina</taxon>
        <taxon>Dipodascomycetes</taxon>
        <taxon>Dipodascales</taxon>
        <taxon>Dipodascaceae</taxon>
        <taxon>Geotrichum</taxon>
    </lineage>
</organism>